<evidence type="ECO:0000256" key="1">
    <source>
        <dbReference type="SAM" id="SignalP"/>
    </source>
</evidence>
<evidence type="ECO:0000313" key="3">
    <source>
        <dbReference type="Proteomes" id="UP000228740"/>
    </source>
</evidence>
<name>A0A2M9C6G5_9FLAO</name>
<comment type="caution">
    <text evidence="2">The sequence shown here is derived from an EMBL/GenBank/DDBJ whole genome shotgun (WGS) entry which is preliminary data.</text>
</comment>
<dbReference type="Proteomes" id="UP000228740">
    <property type="component" value="Unassembled WGS sequence"/>
</dbReference>
<gene>
    <name evidence="2" type="ORF">CLV73_0408</name>
</gene>
<feature type="chain" id="PRO_5014954965" description="GLPGLI family protein" evidence="1">
    <location>
        <begin position="22"/>
        <end position="152"/>
    </location>
</feature>
<keyword evidence="1" id="KW-0732">Signal</keyword>
<dbReference type="EMBL" id="PGFD01000001">
    <property type="protein sequence ID" value="PJJ66425.1"/>
    <property type="molecule type" value="Genomic_DNA"/>
</dbReference>
<evidence type="ECO:0008006" key="4">
    <source>
        <dbReference type="Google" id="ProtNLM"/>
    </source>
</evidence>
<sequence>MNRLAILMMMVFMLFCGHSNGQISAGQGIWECTLKRKSADEGEILMKGKIVPELQMYEFGNRTKGPIKISFKFQPDNSYQSGENISRLQPLRKFEQLLGIPVIYSENEAEFDQKIKLKGKDGTIRGAIQFMQCSEQIYVVPQDFGVSLKIFK</sequence>
<organism evidence="2 3">
    <name type="scientific">Chryseobacterium geocarposphaerae</name>
    <dbReference type="NCBI Taxonomy" id="1416776"/>
    <lineage>
        <taxon>Bacteria</taxon>
        <taxon>Pseudomonadati</taxon>
        <taxon>Bacteroidota</taxon>
        <taxon>Flavobacteriia</taxon>
        <taxon>Flavobacteriales</taxon>
        <taxon>Weeksellaceae</taxon>
        <taxon>Chryseobacterium group</taxon>
        <taxon>Chryseobacterium</taxon>
    </lineage>
</organism>
<dbReference type="AlphaFoldDB" id="A0A2M9C6G5"/>
<accession>A0A2M9C6G5</accession>
<protein>
    <recommendedName>
        <fullName evidence="4">GLPGLI family protein</fullName>
    </recommendedName>
</protein>
<keyword evidence="3" id="KW-1185">Reference proteome</keyword>
<reference evidence="2 3" key="1">
    <citation type="submission" date="2017-11" db="EMBL/GenBank/DDBJ databases">
        <title>Genomic Encyclopedia of Archaeal and Bacterial Type Strains, Phase II (KMG-II): From Individual Species to Whole Genera.</title>
        <authorList>
            <person name="Goeker M."/>
        </authorList>
    </citation>
    <scope>NUCLEOTIDE SEQUENCE [LARGE SCALE GENOMIC DNA]</scope>
    <source>
        <strain evidence="2 3">DSM 27617</strain>
    </source>
</reference>
<evidence type="ECO:0000313" key="2">
    <source>
        <dbReference type="EMBL" id="PJJ66425.1"/>
    </source>
</evidence>
<dbReference type="RefSeq" id="WP_157798699.1">
    <property type="nucleotide sequence ID" value="NZ_PGFD01000001.1"/>
</dbReference>
<feature type="signal peptide" evidence="1">
    <location>
        <begin position="1"/>
        <end position="21"/>
    </location>
</feature>
<dbReference type="OrthoDB" id="767251at2"/>
<proteinExistence type="predicted"/>